<evidence type="ECO:0000256" key="8">
    <source>
        <dbReference type="ARBA" id="ARBA00023136"/>
    </source>
</evidence>
<dbReference type="EMBL" id="JAIZAY010000015">
    <property type="protein sequence ID" value="KAJ8028178.1"/>
    <property type="molecule type" value="Genomic_DNA"/>
</dbReference>
<comment type="catalytic activity">
    <reaction evidence="10">
        <text>all-trans-decaprenyl diphosphate + 4-hydroxybenzoate = 4-hydroxy-3-(all-trans-decaprenyl)benzoate + diphosphate</text>
        <dbReference type="Rhea" id="RHEA:44564"/>
        <dbReference type="ChEBI" id="CHEBI:17879"/>
        <dbReference type="ChEBI" id="CHEBI:33019"/>
        <dbReference type="ChEBI" id="CHEBI:60721"/>
        <dbReference type="ChEBI" id="CHEBI:84503"/>
        <dbReference type="EC" id="2.5.1.39"/>
    </reaction>
    <physiologicalReaction direction="left-to-right" evidence="10">
        <dbReference type="Rhea" id="RHEA:44565"/>
    </physiologicalReaction>
</comment>
<evidence type="ECO:0000256" key="13">
    <source>
        <dbReference type="HAMAP-Rule" id="MF_03189"/>
    </source>
</evidence>
<comment type="catalytic activity">
    <reaction evidence="11">
        <text>all-trans-nonaprenyl diphosphate + 4-hydroxybenzoate = 4-hydroxy-3-(all-trans-nonaprenyl)benzoate + diphosphate</text>
        <dbReference type="Rhea" id="RHEA:17709"/>
        <dbReference type="ChEBI" id="CHEBI:17879"/>
        <dbReference type="ChEBI" id="CHEBI:33019"/>
        <dbReference type="ChEBI" id="CHEBI:58391"/>
        <dbReference type="ChEBI" id="CHEBI:84502"/>
        <dbReference type="EC" id="2.5.1.39"/>
    </reaction>
    <physiologicalReaction direction="left-to-right" evidence="11">
        <dbReference type="Rhea" id="RHEA:17710"/>
    </physiologicalReaction>
</comment>
<keyword evidence="8 13" id="KW-0472">Membrane</keyword>
<feature type="transmembrane region" description="Helical" evidence="13">
    <location>
        <begin position="170"/>
        <end position="194"/>
    </location>
</feature>
<keyword evidence="5 13" id="KW-0831">Ubiquinone biosynthesis</keyword>
<keyword evidence="13" id="KW-0999">Mitochondrion inner membrane</keyword>
<keyword evidence="7 13" id="KW-1133">Transmembrane helix</keyword>
<feature type="transmembrane region" description="Helical" evidence="13">
    <location>
        <begin position="339"/>
        <end position="358"/>
    </location>
</feature>
<dbReference type="FunFam" id="1.10.357.140:FF:000003">
    <property type="entry name" value="4-hydroxybenzoate polyprenyltransferase, mitochondrial"/>
    <property type="match status" value="1"/>
</dbReference>
<dbReference type="OrthoDB" id="18170at2759"/>
<dbReference type="Proteomes" id="UP001152320">
    <property type="component" value="Chromosome 15"/>
</dbReference>
<dbReference type="GO" id="GO:0005743">
    <property type="term" value="C:mitochondrial inner membrane"/>
    <property type="evidence" value="ECO:0007669"/>
    <property type="project" value="UniProtKB-SubCell"/>
</dbReference>
<evidence type="ECO:0000256" key="3">
    <source>
        <dbReference type="ARBA" id="ARBA00005985"/>
    </source>
</evidence>
<dbReference type="GO" id="GO:0008299">
    <property type="term" value="P:isoprenoid biosynthetic process"/>
    <property type="evidence" value="ECO:0007669"/>
    <property type="project" value="UniProtKB-UniRule"/>
</dbReference>
<evidence type="ECO:0000313" key="14">
    <source>
        <dbReference type="EMBL" id="KAJ8028178.1"/>
    </source>
</evidence>
<dbReference type="AlphaFoldDB" id="A0A9Q1BKA0"/>
<evidence type="ECO:0000256" key="11">
    <source>
        <dbReference type="ARBA" id="ARBA00050454"/>
    </source>
</evidence>
<protein>
    <recommendedName>
        <fullName evidence="13">4-hydroxybenzoate polyprenyltransferase, mitochondrial</fullName>
        <shortName evidence="13">4-HB polyprenyltransferase</shortName>
        <ecNumber evidence="13">2.5.1.39</ecNumber>
    </recommendedName>
    <alternativeName>
        <fullName evidence="13">Para-hydroxybenzoate--polyprenyltransferase</fullName>
        <shortName evidence="13">PHB:PPT</shortName>
        <shortName evidence="13">PHB:polyprenyltransferase</shortName>
    </alternativeName>
</protein>
<comment type="similarity">
    <text evidence="3 13">Belongs to the UbiA prenyltransferase family.</text>
</comment>
<dbReference type="PANTHER" id="PTHR11048:SF28">
    <property type="entry name" value="4-HYDROXYBENZOATE POLYPRENYLTRANSFERASE, MITOCHONDRIAL"/>
    <property type="match status" value="1"/>
</dbReference>
<dbReference type="InterPro" id="IPR039653">
    <property type="entry name" value="Prenyltransferase"/>
</dbReference>
<evidence type="ECO:0000256" key="12">
    <source>
        <dbReference type="ARBA" id="ARBA00051182"/>
    </source>
</evidence>
<keyword evidence="4 13" id="KW-0808">Transferase</keyword>
<dbReference type="HAMAP" id="MF_01635">
    <property type="entry name" value="UbiA"/>
    <property type="match status" value="1"/>
</dbReference>
<proteinExistence type="inferred from homology"/>
<dbReference type="InterPro" id="IPR044878">
    <property type="entry name" value="UbiA_sf"/>
</dbReference>
<organism evidence="14 15">
    <name type="scientific">Holothuria leucospilota</name>
    <name type="common">Black long sea cucumber</name>
    <name type="synonym">Mertensiothuria leucospilota</name>
    <dbReference type="NCBI Taxonomy" id="206669"/>
    <lineage>
        <taxon>Eukaryota</taxon>
        <taxon>Metazoa</taxon>
        <taxon>Echinodermata</taxon>
        <taxon>Eleutherozoa</taxon>
        <taxon>Echinozoa</taxon>
        <taxon>Holothuroidea</taxon>
        <taxon>Aspidochirotacea</taxon>
        <taxon>Aspidochirotida</taxon>
        <taxon>Holothuriidae</taxon>
        <taxon>Holothuria</taxon>
    </lineage>
</organism>
<dbReference type="FunFam" id="1.20.120.1780:FF:000001">
    <property type="entry name" value="4-hydroxybenzoate octaprenyltransferase"/>
    <property type="match status" value="1"/>
</dbReference>
<reference evidence="14" key="1">
    <citation type="submission" date="2021-10" db="EMBL/GenBank/DDBJ databases">
        <title>Tropical sea cucumber genome reveals ecological adaptation and Cuvierian tubules defense mechanism.</title>
        <authorList>
            <person name="Chen T."/>
        </authorList>
    </citation>
    <scope>NUCLEOTIDE SEQUENCE</scope>
    <source>
        <strain evidence="14">Nanhai2018</strain>
        <tissue evidence="14">Muscle</tissue>
    </source>
</reference>
<dbReference type="InterPro" id="IPR000537">
    <property type="entry name" value="UbiA_prenyltransferase"/>
</dbReference>
<feature type="transmembrane region" description="Helical" evidence="13">
    <location>
        <begin position="364"/>
        <end position="384"/>
    </location>
</feature>
<keyword evidence="6 13" id="KW-0812">Transmembrane</keyword>
<dbReference type="CDD" id="cd13959">
    <property type="entry name" value="PT_UbiA_COQ2"/>
    <property type="match status" value="1"/>
</dbReference>
<comment type="function">
    <text evidence="13">Catalyzes the prenylation of para-hydroxybenzoate (PHB) with an all-trans polyprenyl group. Mediates the second step in the final reaction sequence of coenzyme Q (CoQ) biosynthesis, which is the condensation of the polyisoprenoid side chain with PHB, generating the first membrane-bound Q intermediate.</text>
</comment>
<comment type="subcellular location">
    <subcellularLocation>
        <location evidence="2">Membrane</location>
        <topology evidence="2">Multi-pass membrane protein</topology>
    </subcellularLocation>
    <subcellularLocation>
        <location evidence="13">Mitochondrion inner membrane</location>
        <topology evidence="13">Multi-pass membrane protein</topology>
        <orientation evidence="13">Matrix side</orientation>
    </subcellularLocation>
</comment>
<sequence length="432" mass="48395">METTKLTRILSRLAYPWRQKDTCFIHRSFACHILLDNYDSKGLMEDITFHRAFKPHVSTIRIIQDTLLRSAVRRYHVNKLNRFETGQTTCYAFMRGKNALLSVDQCHRMERNDKRPLSLHPVSLVNGAPRKLQPYVKLMRLDKPIGSWLLFWPGAWSIALAAQPGHFPDFQMLALFGVGALIMRGAGCTINDMWDKNFDKSVERTRNRPLAAGEISPFQALVFLGVQLSAGLGILLSLNWYSVILGASSMLFVVTYPLMKRITYWPQAVLGLTFNWGALLGWSAIKGSCDWSVVLPIYAACISWTLVYDTIYGHQDKKDDLLVGLKSTAILMGDKTRTWLTGFSCIMISNLLLAGYLSEQTLPYYVAVAVTAGHLGVQVGTLDINNPEDCWNKFCSNNRIGAILFAGIIAATLAKVSLDDKTDGTDTQENLT</sequence>
<keyword evidence="13" id="KW-0496">Mitochondrion</keyword>
<evidence type="ECO:0000256" key="10">
    <source>
        <dbReference type="ARBA" id="ARBA00049890"/>
    </source>
</evidence>
<dbReference type="Pfam" id="PF01040">
    <property type="entry name" value="UbiA"/>
    <property type="match status" value="1"/>
</dbReference>
<feature type="transmembrane region" description="Helical" evidence="13">
    <location>
        <begin position="145"/>
        <end position="164"/>
    </location>
</feature>
<dbReference type="Gene3D" id="1.10.357.140">
    <property type="entry name" value="UbiA prenyltransferase"/>
    <property type="match status" value="1"/>
</dbReference>
<dbReference type="InterPro" id="IPR030470">
    <property type="entry name" value="UbiA_prenylTrfase_CS"/>
</dbReference>
<dbReference type="InterPro" id="IPR006370">
    <property type="entry name" value="HB_polyprenyltransferase-like"/>
</dbReference>
<evidence type="ECO:0000256" key="2">
    <source>
        <dbReference type="ARBA" id="ARBA00004141"/>
    </source>
</evidence>
<dbReference type="NCBIfam" id="TIGR01474">
    <property type="entry name" value="ubiA_proteo"/>
    <property type="match status" value="1"/>
</dbReference>
<dbReference type="EC" id="2.5.1.39" evidence="13"/>
<feature type="transmembrane region" description="Helical" evidence="13">
    <location>
        <begin position="215"/>
        <end position="234"/>
    </location>
</feature>
<evidence type="ECO:0000256" key="1">
    <source>
        <dbReference type="ARBA" id="ARBA00001946"/>
    </source>
</evidence>
<comment type="cofactor">
    <cofactor evidence="1 13">
        <name>Mg(2+)</name>
        <dbReference type="ChEBI" id="CHEBI:18420"/>
    </cofactor>
</comment>
<accession>A0A9Q1BKA0</accession>
<keyword evidence="15" id="KW-1185">Reference proteome</keyword>
<keyword evidence="9 13" id="KW-0414">Isoprene biosynthesis</keyword>
<dbReference type="PANTHER" id="PTHR11048">
    <property type="entry name" value="PRENYLTRANSFERASES"/>
    <property type="match status" value="1"/>
</dbReference>
<feature type="transmembrane region" description="Helical" evidence="13">
    <location>
        <begin position="265"/>
        <end position="285"/>
    </location>
</feature>
<feature type="transmembrane region" description="Helical" evidence="13">
    <location>
        <begin position="291"/>
        <end position="308"/>
    </location>
</feature>
<dbReference type="GO" id="GO:0006744">
    <property type="term" value="P:ubiquinone biosynthetic process"/>
    <property type="evidence" value="ECO:0007669"/>
    <property type="project" value="UniProtKB-UniRule"/>
</dbReference>
<evidence type="ECO:0000256" key="4">
    <source>
        <dbReference type="ARBA" id="ARBA00022679"/>
    </source>
</evidence>
<comment type="catalytic activity">
    <reaction evidence="12">
        <text>an all-trans-polyprenyl diphosphate + 4-hydroxybenzoate = a 4-hydroxy-3-(all-trans-polyprenyl)benzoate + diphosphate</text>
        <dbReference type="Rhea" id="RHEA:44504"/>
        <dbReference type="Rhea" id="RHEA-COMP:9514"/>
        <dbReference type="Rhea" id="RHEA-COMP:9564"/>
        <dbReference type="ChEBI" id="CHEBI:17879"/>
        <dbReference type="ChEBI" id="CHEBI:33019"/>
        <dbReference type="ChEBI" id="CHEBI:58914"/>
        <dbReference type="ChEBI" id="CHEBI:78396"/>
        <dbReference type="EC" id="2.5.1.39"/>
    </reaction>
    <physiologicalReaction direction="left-to-right" evidence="12">
        <dbReference type="Rhea" id="RHEA:44505"/>
    </physiologicalReaction>
</comment>
<name>A0A9Q1BKA0_HOLLE</name>
<comment type="caution">
    <text evidence="14">The sequence shown here is derived from an EMBL/GenBank/DDBJ whole genome shotgun (WGS) entry which is preliminary data.</text>
</comment>
<gene>
    <name evidence="14" type="ORF">HOLleu_30345</name>
</gene>
<feature type="transmembrane region" description="Helical" evidence="13">
    <location>
        <begin position="396"/>
        <end position="414"/>
    </location>
</feature>
<dbReference type="GO" id="GO:0008412">
    <property type="term" value="F:4-hydroxybenzoate polyprenyltransferase activity"/>
    <property type="evidence" value="ECO:0007669"/>
    <property type="project" value="UniProtKB-EC"/>
</dbReference>
<dbReference type="PROSITE" id="PS00943">
    <property type="entry name" value="UBIA"/>
    <property type="match status" value="1"/>
</dbReference>
<comment type="pathway">
    <text evidence="13">Cofactor biosynthesis; ubiquinone biosynthesis.</text>
</comment>
<evidence type="ECO:0000313" key="15">
    <source>
        <dbReference type="Proteomes" id="UP001152320"/>
    </source>
</evidence>
<evidence type="ECO:0000256" key="5">
    <source>
        <dbReference type="ARBA" id="ARBA00022688"/>
    </source>
</evidence>
<evidence type="ECO:0000256" key="7">
    <source>
        <dbReference type="ARBA" id="ARBA00022989"/>
    </source>
</evidence>
<evidence type="ECO:0000256" key="9">
    <source>
        <dbReference type="ARBA" id="ARBA00023229"/>
    </source>
</evidence>
<evidence type="ECO:0000256" key="6">
    <source>
        <dbReference type="ARBA" id="ARBA00022692"/>
    </source>
</evidence>